<dbReference type="Proteomes" id="UP000024942">
    <property type="component" value="Unassembled WGS sequence"/>
</dbReference>
<sequence>MKTIQKYVAALGAIALMSAAFSLPASAEAGVSNTSQTTIGVSVRVLGNDPNHVHPEFTYQGHQSNQWYPVAQVTRANAWDDARQGYDCYKAFQYTWVNHAKARQDTVFCFDAAGKEFEPDATRVSARLK</sequence>
<dbReference type="PATRIC" id="fig|1280953.3.peg.634"/>
<proteinExistence type="predicted"/>
<gene>
    <name evidence="2" type="ORF">HOC_03138</name>
</gene>
<evidence type="ECO:0000256" key="1">
    <source>
        <dbReference type="SAM" id="SignalP"/>
    </source>
</evidence>
<reference evidence="2 3" key="1">
    <citation type="journal article" date="2014" name="Antonie Van Leeuwenhoek">
        <title>Hyphomonas beringensis sp. nov. and Hyphomonas chukchiensis sp. nov., isolated from surface seawater of the Bering Sea and Chukchi Sea.</title>
        <authorList>
            <person name="Li C."/>
            <person name="Lai Q."/>
            <person name="Li G."/>
            <person name="Dong C."/>
            <person name="Wang J."/>
            <person name="Liao Y."/>
            <person name="Shao Z."/>
        </authorList>
    </citation>
    <scope>NUCLEOTIDE SEQUENCE [LARGE SCALE GENOMIC DNA]</scope>
    <source>
        <strain evidence="2 3">SCH89</strain>
    </source>
</reference>
<name>A0A059GAG9_9PROT</name>
<evidence type="ECO:0000313" key="3">
    <source>
        <dbReference type="Proteomes" id="UP000024942"/>
    </source>
</evidence>
<organism evidence="2 3">
    <name type="scientific">Hyphomonas oceanitis SCH89</name>
    <dbReference type="NCBI Taxonomy" id="1280953"/>
    <lineage>
        <taxon>Bacteria</taxon>
        <taxon>Pseudomonadati</taxon>
        <taxon>Pseudomonadota</taxon>
        <taxon>Alphaproteobacteria</taxon>
        <taxon>Hyphomonadales</taxon>
        <taxon>Hyphomonadaceae</taxon>
        <taxon>Hyphomonas</taxon>
    </lineage>
</organism>
<feature type="chain" id="PRO_5001578656" evidence="1">
    <location>
        <begin position="28"/>
        <end position="129"/>
    </location>
</feature>
<accession>A0A059GAG9</accession>
<dbReference type="EMBL" id="ARYL01000003">
    <property type="protein sequence ID" value="KDA03837.1"/>
    <property type="molecule type" value="Genomic_DNA"/>
</dbReference>
<evidence type="ECO:0000313" key="2">
    <source>
        <dbReference type="EMBL" id="KDA03837.1"/>
    </source>
</evidence>
<dbReference type="AlphaFoldDB" id="A0A059GAG9"/>
<protein>
    <submittedName>
        <fullName evidence="2">Uncharacterized protein</fullName>
    </submittedName>
</protein>
<keyword evidence="1" id="KW-0732">Signal</keyword>
<comment type="caution">
    <text evidence="2">The sequence shown here is derived from an EMBL/GenBank/DDBJ whole genome shotgun (WGS) entry which is preliminary data.</text>
</comment>
<feature type="signal peptide" evidence="1">
    <location>
        <begin position="1"/>
        <end position="27"/>
    </location>
</feature>
<keyword evidence="3" id="KW-1185">Reference proteome</keyword>